<feature type="region of interest" description="Disordered" evidence="1">
    <location>
        <begin position="1"/>
        <end position="47"/>
    </location>
</feature>
<feature type="compositionally biased region" description="Low complexity" evidence="1">
    <location>
        <begin position="37"/>
        <end position="47"/>
    </location>
</feature>
<protein>
    <submittedName>
        <fullName evidence="2">Uncharacterized protein</fullName>
    </submittedName>
</protein>
<feature type="compositionally biased region" description="Basic and acidic residues" evidence="1">
    <location>
        <begin position="1"/>
        <end position="11"/>
    </location>
</feature>
<dbReference type="EMBL" id="JARK01001378">
    <property type="protein sequence ID" value="EYC13855.1"/>
    <property type="molecule type" value="Genomic_DNA"/>
</dbReference>
<organism evidence="2 3">
    <name type="scientific">Ancylostoma ceylanicum</name>
    <dbReference type="NCBI Taxonomy" id="53326"/>
    <lineage>
        <taxon>Eukaryota</taxon>
        <taxon>Metazoa</taxon>
        <taxon>Ecdysozoa</taxon>
        <taxon>Nematoda</taxon>
        <taxon>Chromadorea</taxon>
        <taxon>Rhabditida</taxon>
        <taxon>Rhabditina</taxon>
        <taxon>Rhabditomorpha</taxon>
        <taxon>Strongyloidea</taxon>
        <taxon>Ancylostomatidae</taxon>
        <taxon>Ancylostomatinae</taxon>
        <taxon>Ancylostoma</taxon>
    </lineage>
</organism>
<evidence type="ECO:0000256" key="1">
    <source>
        <dbReference type="SAM" id="MobiDB-lite"/>
    </source>
</evidence>
<proteinExistence type="predicted"/>
<evidence type="ECO:0000313" key="3">
    <source>
        <dbReference type="Proteomes" id="UP000024635"/>
    </source>
</evidence>
<dbReference type="AlphaFoldDB" id="A0A016UFA4"/>
<comment type="caution">
    <text evidence="2">The sequence shown here is derived from an EMBL/GenBank/DDBJ whole genome shotgun (WGS) entry which is preliminary data.</text>
</comment>
<name>A0A016UFA4_9BILA</name>
<sequence length="102" mass="11292">MKPPTDRLGDRYRRRVPGDFQSRTMSVGRGDRPKTSPPFKTSSSNRTVSVNSQRLDGLCTSGCILGHWPIVCVRHCDRILFAGVLVENPGYSAQIGEECGRV</sequence>
<dbReference type="Proteomes" id="UP000024635">
    <property type="component" value="Unassembled WGS sequence"/>
</dbReference>
<keyword evidence="3" id="KW-1185">Reference proteome</keyword>
<accession>A0A016UFA4</accession>
<gene>
    <name evidence="2" type="primary">Acey_s0042.g568</name>
    <name evidence="2" type="ORF">Y032_0042g568</name>
</gene>
<reference evidence="3" key="1">
    <citation type="journal article" date="2015" name="Nat. Genet.">
        <title>The genome and transcriptome of the zoonotic hookworm Ancylostoma ceylanicum identify infection-specific gene families.</title>
        <authorList>
            <person name="Schwarz E.M."/>
            <person name="Hu Y."/>
            <person name="Antoshechkin I."/>
            <person name="Miller M.M."/>
            <person name="Sternberg P.W."/>
            <person name="Aroian R.V."/>
        </authorList>
    </citation>
    <scope>NUCLEOTIDE SEQUENCE</scope>
    <source>
        <strain evidence="3">HY135</strain>
    </source>
</reference>
<evidence type="ECO:0000313" key="2">
    <source>
        <dbReference type="EMBL" id="EYC13855.1"/>
    </source>
</evidence>